<accession>A0A183JMI2</accession>
<keyword evidence="2" id="KW-1185">Reference proteome</keyword>
<reference evidence="1 2" key="2">
    <citation type="submission" date="2018-11" db="EMBL/GenBank/DDBJ databases">
        <authorList>
            <consortium name="Pathogen Informatics"/>
        </authorList>
    </citation>
    <scope>NUCLEOTIDE SEQUENCE [LARGE SCALE GENOMIC DNA]</scope>
    <source>
        <strain evidence="1">Dakar</strain>
        <strain evidence="2">Dakar, Senegal</strain>
    </source>
</reference>
<name>A0A183JMI2_9TREM</name>
<sequence>MNILKSSPAIASLTMEPYSANELYETAINNPPPPPNLLTLEGRYIGRGGKVCRYEDGIIRQFWVETNELRVWHISEFARYEIPLTSHGQFHREDTYVIRWSYKIAYSKYIFSFIIVESNMLMLTLTTKRFYRHCSIYFRQTFMVIGHKIVD</sequence>
<gene>
    <name evidence="1" type="ORF">SCUD_LOCUS3916</name>
</gene>
<organism evidence="3">
    <name type="scientific">Schistosoma curassoni</name>
    <dbReference type="NCBI Taxonomy" id="6186"/>
    <lineage>
        <taxon>Eukaryota</taxon>
        <taxon>Metazoa</taxon>
        <taxon>Spiralia</taxon>
        <taxon>Lophotrochozoa</taxon>
        <taxon>Platyhelminthes</taxon>
        <taxon>Trematoda</taxon>
        <taxon>Digenea</taxon>
        <taxon>Strigeidida</taxon>
        <taxon>Schistosomatoidea</taxon>
        <taxon>Schistosomatidae</taxon>
        <taxon>Schistosoma</taxon>
    </lineage>
</organism>
<dbReference type="InterPro" id="IPR029006">
    <property type="entry name" value="ADF-H/Gelsolin-like_dom_sf"/>
</dbReference>
<evidence type="ECO:0000313" key="2">
    <source>
        <dbReference type="Proteomes" id="UP000279833"/>
    </source>
</evidence>
<dbReference type="Proteomes" id="UP000279833">
    <property type="component" value="Unassembled WGS sequence"/>
</dbReference>
<dbReference type="AlphaFoldDB" id="A0A183JMI2"/>
<dbReference type="WBParaSite" id="SCUD_0000391501-mRNA-1">
    <property type="protein sequence ID" value="SCUD_0000391501-mRNA-1"/>
    <property type="gene ID" value="SCUD_0000391501"/>
</dbReference>
<dbReference type="SUPFAM" id="SSF55753">
    <property type="entry name" value="Actin depolymerizing proteins"/>
    <property type="match status" value="1"/>
</dbReference>
<evidence type="ECO:0000313" key="3">
    <source>
        <dbReference type="WBParaSite" id="SCUD_0000391501-mRNA-1"/>
    </source>
</evidence>
<reference evidence="3" key="1">
    <citation type="submission" date="2016-06" db="UniProtKB">
        <authorList>
            <consortium name="WormBaseParasite"/>
        </authorList>
    </citation>
    <scope>IDENTIFICATION</scope>
</reference>
<dbReference type="EMBL" id="UZAK01004739">
    <property type="protein sequence ID" value="VDO85316.1"/>
    <property type="molecule type" value="Genomic_DNA"/>
</dbReference>
<dbReference type="Gene3D" id="3.40.20.10">
    <property type="entry name" value="Severin"/>
    <property type="match status" value="1"/>
</dbReference>
<proteinExistence type="predicted"/>
<evidence type="ECO:0000313" key="1">
    <source>
        <dbReference type="EMBL" id="VDO85316.1"/>
    </source>
</evidence>
<protein>
    <submittedName>
        <fullName evidence="3">FBA_3 domain-containing protein</fullName>
    </submittedName>
</protein>